<name>A0A2C5WVX4_9PEZI</name>
<comment type="caution">
    <text evidence="1">The sequence shown here is derived from an EMBL/GenBank/DDBJ whole genome shotgun (WGS) entry which is preliminary data.</text>
</comment>
<reference evidence="1 2" key="2">
    <citation type="journal article" date="2013" name="IMA Fungus">
        <title>IMA Genome-F 1: Ceratocystis fimbriata: Draft nuclear genome sequence for the plant pathogen, Ceratocystis fimbriata.</title>
        <authorList>
            <person name="Wilken P.M."/>
            <person name="Steenkamp E.T."/>
            <person name="Wingfield M.J."/>
            <person name="de Beer Z.W."/>
            <person name="Wingfield B.D."/>
        </authorList>
    </citation>
    <scope>NUCLEOTIDE SEQUENCE [LARGE SCALE GENOMIC DNA]</scope>
    <source>
        <strain evidence="1 2">CBS 114723</strain>
    </source>
</reference>
<evidence type="ECO:0000313" key="1">
    <source>
        <dbReference type="EMBL" id="PHH49860.1"/>
    </source>
</evidence>
<accession>A0A2C5WVX4</accession>
<dbReference type="EMBL" id="APWK03000164">
    <property type="protein sequence ID" value="PHH49860.1"/>
    <property type="molecule type" value="Genomic_DNA"/>
</dbReference>
<keyword evidence="2" id="KW-1185">Reference proteome</keyword>
<evidence type="ECO:0008006" key="3">
    <source>
        <dbReference type="Google" id="ProtNLM"/>
    </source>
</evidence>
<dbReference type="OrthoDB" id="5041117at2759"/>
<proteinExistence type="predicted"/>
<organism evidence="1 2">
    <name type="scientific">Ceratocystis fimbriata CBS 114723</name>
    <dbReference type="NCBI Taxonomy" id="1035309"/>
    <lineage>
        <taxon>Eukaryota</taxon>
        <taxon>Fungi</taxon>
        <taxon>Dikarya</taxon>
        <taxon>Ascomycota</taxon>
        <taxon>Pezizomycotina</taxon>
        <taxon>Sordariomycetes</taxon>
        <taxon>Hypocreomycetidae</taxon>
        <taxon>Microascales</taxon>
        <taxon>Ceratocystidaceae</taxon>
        <taxon>Ceratocystis</taxon>
    </lineage>
</organism>
<sequence length="194" mass="22274">MVALNLDSRRLPSRLSYVEDMANSLRAKRDAPPAGKRWAHNFIKRQPELKTRPFRRCFKTHISKTEFFSAFDAAHQAAIAETNIKEGFRGAGLALFDPENAISKLDVQLQTAMPPVEVTMPSTAWTARTPKTVPEAQSHSKYLQRRIRNHRSSSPESIIEAMRHFEKATTVIMHEMVLLQYRKEFDNLNKGIRQ</sequence>
<gene>
    <name evidence="1" type="ORF">CFIMG_007601RA00001</name>
</gene>
<protein>
    <recommendedName>
        <fullName evidence="3">HTH CENPB-type domain-containing protein</fullName>
    </recommendedName>
</protein>
<evidence type="ECO:0000313" key="2">
    <source>
        <dbReference type="Proteomes" id="UP000222788"/>
    </source>
</evidence>
<dbReference type="AlphaFoldDB" id="A0A2C5WVX4"/>
<reference evidence="1 2" key="1">
    <citation type="journal article" date="2013" name="Fungal Biol.">
        <title>Analysis of microsatellite markers in the genome of the plant pathogen Ceratocystis fimbriata.</title>
        <authorList>
            <person name="Simpson M.C."/>
            <person name="Wilken P.M."/>
            <person name="Coetzee M.P."/>
            <person name="Wingfield M.J."/>
            <person name="Wingfield B.D."/>
        </authorList>
    </citation>
    <scope>NUCLEOTIDE SEQUENCE [LARGE SCALE GENOMIC DNA]</scope>
    <source>
        <strain evidence="1 2">CBS 114723</strain>
    </source>
</reference>
<dbReference type="Proteomes" id="UP000222788">
    <property type="component" value="Unassembled WGS sequence"/>
</dbReference>
<dbReference type="STRING" id="1035309.A0A2C5WVX4"/>